<keyword evidence="4" id="KW-1185">Reference proteome</keyword>
<dbReference type="Proteomes" id="UP000054321">
    <property type="component" value="Unassembled WGS sequence"/>
</dbReference>
<dbReference type="InterPro" id="IPR036188">
    <property type="entry name" value="FAD/NAD-bd_sf"/>
</dbReference>
<dbReference type="EMBL" id="KN832886">
    <property type="protein sequence ID" value="KIM95650.1"/>
    <property type="molecule type" value="Genomic_DNA"/>
</dbReference>
<proteinExistence type="predicted"/>
<dbReference type="Gene3D" id="1.10.10.1620">
    <property type="match status" value="1"/>
</dbReference>
<gene>
    <name evidence="3" type="ORF">OIDMADRAFT_33739</name>
</gene>
<dbReference type="Gene3D" id="3.50.50.60">
    <property type="entry name" value="FAD/NAD(P)-binding domain"/>
    <property type="match status" value="1"/>
</dbReference>
<dbReference type="SUPFAM" id="SSF54373">
    <property type="entry name" value="FAD-linked reductases, C-terminal domain"/>
    <property type="match status" value="1"/>
</dbReference>
<dbReference type="PANTHER" id="PTHR10742:SF342">
    <property type="entry name" value="AMINE OXIDASE"/>
    <property type="match status" value="1"/>
</dbReference>
<keyword evidence="1" id="KW-0732">Signal</keyword>
<evidence type="ECO:0000259" key="2">
    <source>
        <dbReference type="Pfam" id="PF01593"/>
    </source>
</evidence>
<evidence type="ECO:0000256" key="1">
    <source>
        <dbReference type="SAM" id="SignalP"/>
    </source>
</evidence>
<feature type="signal peptide" evidence="1">
    <location>
        <begin position="1"/>
        <end position="22"/>
    </location>
</feature>
<dbReference type="Gene3D" id="3.90.660.10">
    <property type="match status" value="1"/>
</dbReference>
<reference evidence="3 4" key="1">
    <citation type="submission" date="2014-04" db="EMBL/GenBank/DDBJ databases">
        <authorList>
            <consortium name="DOE Joint Genome Institute"/>
            <person name="Kuo A."/>
            <person name="Martino E."/>
            <person name="Perotto S."/>
            <person name="Kohler A."/>
            <person name="Nagy L.G."/>
            <person name="Floudas D."/>
            <person name="Copeland A."/>
            <person name="Barry K.W."/>
            <person name="Cichocki N."/>
            <person name="Veneault-Fourrey C."/>
            <person name="LaButti K."/>
            <person name="Lindquist E.A."/>
            <person name="Lipzen A."/>
            <person name="Lundell T."/>
            <person name="Morin E."/>
            <person name="Murat C."/>
            <person name="Sun H."/>
            <person name="Tunlid A."/>
            <person name="Henrissat B."/>
            <person name="Grigoriev I.V."/>
            <person name="Hibbett D.S."/>
            <person name="Martin F."/>
            <person name="Nordberg H.P."/>
            <person name="Cantor M.N."/>
            <person name="Hua S.X."/>
        </authorList>
    </citation>
    <scope>NUCLEOTIDE SEQUENCE [LARGE SCALE GENOMIC DNA]</scope>
    <source>
        <strain evidence="3 4">Zn</strain>
    </source>
</reference>
<organism evidence="3 4">
    <name type="scientific">Oidiodendron maius (strain Zn)</name>
    <dbReference type="NCBI Taxonomy" id="913774"/>
    <lineage>
        <taxon>Eukaryota</taxon>
        <taxon>Fungi</taxon>
        <taxon>Dikarya</taxon>
        <taxon>Ascomycota</taxon>
        <taxon>Pezizomycotina</taxon>
        <taxon>Leotiomycetes</taxon>
        <taxon>Leotiomycetes incertae sedis</taxon>
        <taxon>Myxotrichaceae</taxon>
        <taxon>Oidiodendron</taxon>
    </lineage>
</organism>
<dbReference type="OrthoDB" id="7777654at2759"/>
<dbReference type="AlphaFoldDB" id="A0A0C3GHN5"/>
<dbReference type="GO" id="GO:0001716">
    <property type="term" value="F:L-amino-acid oxidase activity"/>
    <property type="evidence" value="ECO:0007669"/>
    <property type="project" value="TreeGrafter"/>
</dbReference>
<dbReference type="PANTHER" id="PTHR10742">
    <property type="entry name" value="FLAVIN MONOAMINE OXIDASE"/>
    <property type="match status" value="1"/>
</dbReference>
<dbReference type="STRING" id="913774.A0A0C3GHN5"/>
<dbReference type="InParanoid" id="A0A0C3GHN5"/>
<evidence type="ECO:0000313" key="3">
    <source>
        <dbReference type="EMBL" id="KIM95650.1"/>
    </source>
</evidence>
<dbReference type="GO" id="GO:0009063">
    <property type="term" value="P:amino acid catabolic process"/>
    <property type="evidence" value="ECO:0007669"/>
    <property type="project" value="TreeGrafter"/>
</dbReference>
<feature type="domain" description="Amine oxidase" evidence="2">
    <location>
        <begin position="68"/>
        <end position="550"/>
    </location>
</feature>
<dbReference type="HOGENOM" id="CLU_004498_8_1_1"/>
<dbReference type="SUPFAM" id="SSF51905">
    <property type="entry name" value="FAD/NAD(P)-binding domain"/>
    <property type="match status" value="1"/>
</dbReference>
<reference evidence="4" key="2">
    <citation type="submission" date="2015-01" db="EMBL/GenBank/DDBJ databases">
        <title>Evolutionary Origins and Diversification of the Mycorrhizal Mutualists.</title>
        <authorList>
            <consortium name="DOE Joint Genome Institute"/>
            <consortium name="Mycorrhizal Genomics Consortium"/>
            <person name="Kohler A."/>
            <person name="Kuo A."/>
            <person name="Nagy L.G."/>
            <person name="Floudas D."/>
            <person name="Copeland A."/>
            <person name="Barry K.W."/>
            <person name="Cichocki N."/>
            <person name="Veneault-Fourrey C."/>
            <person name="LaButti K."/>
            <person name="Lindquist E.A."/>
            <person name="Lipzen A."/>
            <person name="Lundell T."/>
            <person name="Morin E."/>
            <person name="Murat C."/>
            <person name="Riley R."/>
            <person name="Ohm R."/>
            <person name="Sun H."/>
            <person name="Tunlid A."/>
            <person name="Henrissat B."/>
            <person name="Grigoriev I.V."/>
            <person name="Hibbett D.S."/>
            <person name="Martin F."/>
        </authorList>
    </citation>
    <scope>NUCLEOTIDE SEQUENCE [LARGE SCALE GENOMIC DNA]</scope>
    <source>
        <strain evidence="4">Zn</strain>
    </source>
</reference>
<accession>A0A0C3GHN5</accession>
<evidence type="ECO:0000313" key="4">
    <source>
        <dbReference type="Proteomes" id="UP000054321"/>
    </source>
</evidence>
<feature type="chain" id="PRO_5002164872" description="Amine oxidase domain-containing protein" evidence="1">
    <location>
        <begin position="23"/>
        <end position="581"/>
    </location>
</feature>
<dbReference type="Pfam" id="PF01593">
    <property type="entry name" value="Amino_oxidase"/>
    <property type="match status" value="1"/>
</dbReference>
<protein>
    <recommendedName>
        <fullName evidence="2">Amine oxidase domain-containing protein</fullName>
    </recommendedName>
</protein>
<sequence>MLLSSVVRSLVLVLGAIRPSFQESINQENPRELYLRNILAASEYPKAPTAPTSRDVVLKIGIIGAGAAGLYAALLLDTLGIDYDIFESSGRVGGRIFTYRFNETAWANSTPSDPEYYDYYDVGAMRFPAMDYMSRIIGTANNSLIPYINAQVTSPEDQVLQIPYIFTANNTFRRFNEIIQFNQLAPTADAFNASLADNGTVDAQFATVSPPDKWTNLTQNFTDVLSKNFTLGFDLLMDVDAQSIRAYLESQGYTGPEIDWMETINDATGHYDMYSMSQGVLEEWVFTQSGLNWTCINGGMDRITNGMLQVIKNKPFMNSPVTAIAPVSNGLSLLVNGTEWEYSHVISTIPLGALQAVDMTTVDLGYAQRNAIRKLNYDPALKIGMKFKTRWWEQLPVPFKGGQSYSDRPIRRCVYPSYGFNVTNGTAPGTMIASYVWGQDSSRLGARLSTPEALGDLVNITLRDLAAMNNVTLEYLQSQYVDYHAWDWYQNEWSVGAFAIFSPGQYSNIMPALMMPAQDGHLHFGGEALSSGHAWIIGAINSAYRTVLEVLKTEQRNATIELLTQTWGTIDEVDLGWYNHT</sequence>
<name>A0A0C3GHN5_OIDMZ</name>
<dbReference type="InterPro" id="IPR050281">
    <property type="entry name" value="Flavin_monoamine_oxidase"/>
</dbReference>
<dbReference type="InterPro" id="IPR002937">
    <property type="entry name" value="Amino_oxidase"/>
</dbReference>